<evidence type="ECO:0000256" key="16">
    <source>
        <dbReference type="ARBA" id="ARBA00043733"/>
    </source>
</evidence>
<evidence type="ECO:0000256" key="15">
    <source>
        <dbReference type="ARBA" id="ARBA00043691"/>
    </source>
</evidence>
<reference evidence="26" key="3">
    <citation type="submission" date="2025-09" db="UniProtKB">
        <authorList>
            <consortium name="Ensembl"/>
        </authorList>
    </citation>
    <scope>IDENTIFICATION</scope>
</reference>
<keyword evidence="8" id="KW-0378">Hydrolase</keyword>
<comment type="catalytic activity">
    <reaction evidence="15">
        <text>1D-myo-inositol hexakisphosphate + H2O = 1D-myo-inositol 1,2,4,5,6-pentakisphosphate + phosphate</text>
        <dbReference type="Rhea" id="RHEA:16989"/>
        <dbReference type="ChEBI" id="CHEBI:15377"/>
        <dbReference type="ChEBI" id="CHEBI:43474"/>
        <dbReference type="ChEBI" id="CHEBI:57798"/>
        <dbReference type="ChEBI" id="CHEBI:58130"/>
        <dbReference type="EC" id="3.1.3.62"/>
    </reaction>
    <physiologicalReaction direction="left-to-right" evidence="15">
        <dbReference type="Rhea" id="RHEA:16990"/>
    </physiologicalReaction>
</comment>
<comment type="catalytic activity">
    <reaction evidence="20">
        <text>1D-myo-inositol 1,2,3,5,6-pentakisphosphate + H2O = 1D-myo-inositol 1,2,3,6-tetrakisphosphate + phosphate</text>
        <dbReference type="Rhea" id="RHEA:77111"/>
        <dbReference type="ChEBI" id="CHEBI:15377"/>
        <dbReference type="ChEBI" id="CHEBI:43474"/>
        <dbReference type="ChEBI" id="CHEBI:58747"/>
        <dbReference type="ChEBI" id="CHEBI:195534"/>
    </reaction>
    <physiologicalReaction direction="left-to-right" evidence="20">
        <dbReference type="Rhea" id="RHEA:77112"/>
    </physiologicalReaction>
</comment>
<dbReference type="GeneID" id="108411871"/>
<dbReference type="PANTHER" id="PTHR20963:SF41">
    <property type="entry name" value="MULTIPLE INOSITOL POLYPHOSPHATE PHOSPHATASE 1"/>
    <property type="match status" value="1"/>
</dbReference>
<evidence type="ECO:0000256" key="7">
    <source>
        <dbReference type="ARBA" id="ARBA00022729"/>
    </source>
</evidence>
<evidence type="ECO:0000256" key="11">
    <source>
        <dbReference type="ARBA" id="ARBA00031642"/>
    </source>
</evidence>
<keyword evidence="10" id="KW-0325">Glycoprotein</keyword>
<keyword evidence="25" id="KW-1015">Disulfide bond</keyword>
<evidence type="ECO:0000256" key="5">
    <source>
        <dbReference type="ARBA" id="ARBA00018097"/>
    </source>
</evidence>
<evidence type="ECO:0000313" key="26">
    <source>
        <dbReference type="Ensembl" id="ENSPNAP00000027933.2"/>
    </source>
</evidence>
<evidence type="ECO:0000256" key="19">
    <source>
        <dbReference type="ARBA" id="ARBA00043747"/>
    </source>
</evidence>
<keyword evidence="6" id="KW-1003">Cell membrane</keyword>
<comment type="catalytic activity">
    <reaction evidence="18">
        <text>1D-myo-inositol hexakisphosphate + H2O = 1D-myo-inositol 1,2,3,5,6-pentakisphosphate + phosphate</text>
        <dbReference type="Rhea" id="RHEA:20960"/>
        <dbReference type="ChEBI" id="CHEBI:15377"/>
        <dbReference type="ChEBI" id="CHEBI:43474"/>
        <dbReference type="ChEBI" id="CHEBI:58130"/>
        <dbReference type="ChEBI" id="CHEBI:58747"/>
    </reaction>
    <physiologicalReaction direction="left-to-right" evidence="18">
        <dbReference type="Rhea" id="RHEA:20961"/>
    </physiologicalReaction>
</comment>
<comment type="catalytic activity">
    <reaction evidence="12">
        <text>1D-myo-inositol 1,2,5,6-tetrakisphosphate + H2O = 1D-myo-inositol 1,2,6-trisphosphate + phosphate</text>
        <dbReference type="Rhea" id="RHEA:77119"/>
        <dbReference type="ChEBI" id="CHEBI:15377"/>
        <dbReference type="ChEBI" id="CHEBI:43474"/>
        <dbReference type="ChEBI" id="CHEBI:195535"/>
        <dbReference type="ChEBI" id="CHEBI:195537"/>
        <dbReference type="EC" id="3.1.3.62"/>
    </reaction>
    <physiologicalReaction direction="left-to-right" evidence="12">
        <dbReference type="Rhea" id="RHEA:77120"/>
    </physiologicalReaction>
</comment>
<feature type="disulfide bond" evidence="25">
    <location>
        <begin position="274"/>
        <end position="288"/>
    </location>
</feature>
<accession>A0A3B4DWR6</accession>
<evidence type="ECO:0000256" key="22">
    <source>
        <dbReference type="ARBA" id="ARBA00043801"/>
    </source>
</evidence>
<comment type="catalytic activity">
    <reaction evidence="22">
        <text>1D-myo-inositol 2,3-bisphosphate + H2O = 1D-myo-inositol 2-phosphate + phosphate</text>
        <dbReference type="Rhea" id="RHEA:77139"/>
        <dbReference type="ChEBI" id="CHEBI:15377"/>
        <dbReference type="ChEBI" id="CHEBI:43474"/>
        <dbReference type="ChEBI" id="CHEBI:84142"/>
        <dbReference type="ChEBI" id="CHEBI:195538"/>
    </reaction>
    <physiologicalReaction direction="left-to-right" evidence="22">
        <dbReference type="Rhea" id="RHEA:77140"/>
    </physiologicalReaction>
</comment>
<dbReference type="EC" id="3.1.3.62" evidence="4"/>
<dbReference type="RefSeq" id="XP_037397608.1">
    <property type="nucleotide sequence ID" value="XM_037541711.1"/>
</dbReference>
<dbReference type="AlphaFoldDB" id="A0A3B4DWR6"/>
<comment type="similarity">
    <text evidence="2">Belongs to the histidine acid phosphatase family. MINPP1 subfamily.</text>
</comment>
<keyword evidence="27" id="KW-1185">Reference proteome</keyword>
<dbReference type="Pfam" id="PF00328">
    <property type="entry name" value="His_Phos_2"/>
    <property type="match status" value="1"/>
</dbReference>
<dbReference type="FunFam" id="3.40.50.1240:FF:000014">
    <property type="entry name" value="Multiple inositol polyphosphate phosphatase 1"/>
    <property type="match status" value="1"/>
</dbReference>
<dbReference type="PIRSF" id="PIRSF000894">
    <property type="entry name" value="Acid_phosphatase"/>
    <property type="match status" value="1"/>
</dbReference>
<name>A0A3B4DWR6_PYGNA</name>
<dbReference type="InterPro" id="IPR000560">
    <property type="entry name" value="His_Pase_clade-2"/>
</dbReference>
<comment type="catalytic activity">
    <reaction evidence="13">
        <text>1D-myo-inositol 1,2,4,5,6-pentakisphosphate + H2O = 1D-myo-inositol 1,2,5,6-tetrakisphosphate + phosphate</text>
        <dbReference type="Rhea" id="RHEA:77115"/>
        <dbReference type="ChEBI" id="CHEBI:15377"/>
        <dbReference type="ChEBI" id="CHEBI:43474"/>
        <dbReference type="ChEBI" id="CHEBI:57798"/>
        <dbReference type="ChEBI" id="CHEBI:195535"/>
        <dbReference type="EC" id="3.1.3.62"/>
    </reaction>
    <physiologicalReaction direction="left-to-right" evidence="13">
        <dbReference type="Rhea" id="RHEA:77116"/>
    </physiologicalReaction>
</comment>
<dbReference type="EC" id="3.1.3.80" evidence="3"/>
<evidence type="ECO:0000256" key="24">
    <source>
        <dbReference type="ARBA" id="ARBA00043832"/>
    </source>
</evidence>
<reference evidence="26 27" key="1">
    <citation type="submission" date="2020-10" db="EMBL/GenBank/DDBJ databases">
        <title>Pygocentrus nattereri (red-bellied piranha) genome, fPygNat1, primary haplotype.</title>
        <authorList>
            <person name="Myers G."/>
            <person name="Meyer A."/>
            <person name="Karagic N."/>
            <person name="Pippel M."/>
            <person name="Winkler S."/>
            <person name="Tracey A."/>
            <person name="Wood J."/>
            <person name="Formenti G."/>
            <person name="Howe K."/>
            <person name="Fedrigo O."/>
            <person name="Jarvis E.D."/>
        </authorList>
    </citation>
    <scope>NUCLEOTIDE SEQUENCE [LARGE SCALE GENOMIC DNA]</scope>
</reference>
<dbReference type="Gene3D" id="3.40.50.1240">
    <property type="entry name" value="Phosphoglycerate mutase-like"/>
    <property type="match status" value="1"/>
</dbReference>
<comment type="catalytic activity">
    <reaction evidence="14">
        <text>1D-myo-inositol 1,2-bisphosphate + H2O = 1D-myo-inositol 2-phosphate + phosphate</text>
        <dbReference type="Rhea" id="RHEA:77135"/>
        <dbReference type="ChEBI" id="CHEBI:15377"/>
        <dbReference type="ChEBI" id="CHEBI:43474"/>
        <dbReference type="ChEBI" id="CHEBI:84142"/>
        <dbReference type="ChEBI" id="CHEBI:195539"/>
        <dbReference type="EC" id="3.1.3.62"/>
    </reaction>
    <physiologicalReaction direction="left-to-right" evidence="14">
        <dbReference type="Rhea" id="RHEA:77136"/>
    </physiologicalReaction>
</comment>
<protein>
    <recommendedName>
        <fullName evidence="5">Multiple inositol polyphosphate phosphatase 1</fullName>
        <ecNumber evidence="4">3.1.3.62</ecNumber>
        <ecNumber evidence="3">3.1.3.80</ecNumber>
    </recommendedName>
    <alternativeName>
        <fullName evidence="11">2,3-bisphosphoglycerate 3-phosphatase</fullName>
    </alternativeName>
</protein>
<evidence type="ECO:0000256" key="18">
    <source>
        <dbReference type="ARBA" id="ARBA00043746"/>
    </source>
</evidence>
<dbReference type="Ensembl" id="ENSPNAT00000001279.2">
    <property type="protein sequence ID" value="ENSPNAP00000027933.2"/>
    <property type="gene ID" value="ENSPNAG00000002793.2"/>
</dbReference>
<dbReference type="GO" id="GO:0052745">
    <property type="term" value="F:inositol phosphate phosphatase activity"/>
    <property type="evidence" value="ECO:0007669"/>
    <property type="project" value="TreeGrafter"/>
</dbReference>
<comment type="catalytic activity">
    <reaction evidence="24">
        <text>(2R)-2,3-bisphosphoglycerate + H2O = (2R)-2-phosphoglycerate + phosphate</text>
        <dbReference type="Rhea" id="RHEA:27381"/>
        <dbReference type="ChEBI" id="CHEBI:15377"/>
        <dbReference type="ChEBI" id="CHEBI:43474"/>
        <dbReference type="ChEBI" id="CHEBI:58248"/>
        <dbReference type="ChEBI" id="CHEBI:58289"/>
        <dbReference type="EC" id="3.1.3.80"/>
    </reaction>
    <physiologicalReaction direction="left-to-right" evidence="24">
        <dbReference type="Rhea" id="RHEA:27382"/>
    </physiologicalReaction>
</comment>
<evidence type="ECO:0000256" key="21">
    <source>
        <dbReference type="ARBA" id="ARBA00043762"/>
    </source>
</evidence>
<evidence type="ECO:0000256" key="2">
    <source>
        <dbReference type="ARBA" id="ARBA00008422"/>
    </source>
</evidence>
<reference evidence="26" key="2">
    <citation type="submission" date="2025-08" db="UniProtKB">
        <authorList>
            <consortium name="Ensembl"/>
        </authorList>
    </citation>
    <scope>IDENTIFICATION</scope>
</reference>
<dbReference type="CDD" id="cd07061">
    <property type="entry name" value="HP_HAP_like"/>
    <property type="match status" value="1"/>
</dbReference>
<evidence type="ECO:0000313" key="27">
    <source>
        <dbReference type="Proteomes" id="UP001501920"/>
    </source>
</evidence>
<evidence type="ECO:0000256" key="13">
    <source>
        <dbReference type="ARBA" id="ARBA00043671"/>
    </source>
</evidence>
<comment type="catalytic activity">
    <reaction evidence="17">
        <text>1D-myo-inositol 1,2,3,6-tetrakisphosphate + H2O = 1D-myo-inositol 1,2,3-trisphosphate + phosphate</text>
        <dbReference type="Rhea" id="RHEA:77123"/>
        <dbReference type="ChEBI" id="CHEBI:15377"/>
        <dbReference type="ChEBI" id="CHEBI:43474"/>
        <dbReference type="ChEBI" id="CHEBI:195534"/>
        <dbReference type="ChEBI" id="CHEBI:195536"/>
    </reaction>
    <physiologicalReaction direction="left-to-right" evidence="17">
        <dbReference type="Rhea" id="RHEA:77124"/>
    </physiologicalReaction>
</comment>
<evidence type="ECO:0000256" key="12">
    <source>
        <dbReference type="ARBA" id="ARBA00043668"/>
    </source>
</evidence>
<evidence type="ECO:0000256" key="3">
    <source>
        <dbReference type="ARBA" id="ARBA00012976"/>
    </source>
</evidence>
<evidence type="ECO:0000256" key="10">
    <source>
        <dbReference type="ARBA" id="ARBA00023180"/>
    </source>
</evidence>
<evidence type="ECO:0000256" key="4">
    <source>
        <dbReference type="ARBA" id="ARBA00013040"/>
    </source>
</evidence>
<dbReference type="GO" id="GO:0005886">
    <property type="term" value="C:plasma membrane"/>
    <property type="evidence" value="ECO:0007669"/>
    <property type="project" value="UniProtKB-SubCell"/>
</dbReference>
<evidence type="ECO:0000256" key="25">
    <source>
        <dbReference type="PIRSR" id="PIRSR000894-2"/>
    </source>
</evidence>
<evidence type="ECO:0000256" key="23">
    <source>
        <dbReference type="ARBA" id="ARBA00043829"/>
    </source>
</evidence>
<keyword evidence="7" id="KW-0732">Signal</keyword>
<evidence type="ECO:0000256" key="8">
    <source>
        <dbReference type="ARBA" id="ARBA00022801"/>
    </source>
</evidence>
<dbReference type="PANTHER" id="PTHR20963">
    <property type="entry name" value="MULTIPLE INOSITOL POLYPHOSPHATE PHOSPHATASE-RELATED"/>
    <property type="match status" value="1"/>
</dbReference>
<dbReference type="InterPro" id="IPR029033">
    <property type="entry name" value="His_PPase_superfam"/>
</dbReference>
<comment type="catalytic activity">
    <reaction evidence="16">
        <text>1D-myo-inositol 1,2,3-trisphosphate + H2O = 1D-myo-inositol 2,3-bisphosphate + phosphate</text>
        <dbReference type="Rhea" id="RHEA:77127"/>
        <dbReference type="ChEBI" id="CHEBI:15377"/>
        <dbReference type="ChEBI" id="CHEBI:43474"/>
        <dbReference type="ChEBI" id="CHEBI:195536"/>
        <dbReference type="ChEBI" id="CHEBI:195538"/>
    </reaction>
    <physiologicalReaction direction="left-to-right" evidence="16">
        <dbReference type="Rhea" id="RHEA:77128"/>
    </physiologicalReaction>
</comment>
<evidence type="ECO:0000256" key="20">
    <source>
        <dbReference type="ARBA" id="ARBA00043757"/>
    </source>
</evidence>
<evidence type="ECO:0000256" key="9">
    <source>
        <dbReference type="ARBA" id="ARBA00023136"/>
    </source>
</evidence>
<evidence type="ECO:0000256" key="17">
    <source>
        <dbReference type="ARBA" id="ARBA00043739"/>
    </source>
</evidence>
<comment type="catalytic activity">
    <reaction evidence="23">
        <text>1D-myo-inositol 1,4,5,6-tetrakisphosphate + H2O = 1D-myo-inositol 1,4,5-trisphosphate + phosphate</text>
        <dbReference type="Rhea" id="RHEA:77147"/>
        <dbReference type="ChEBI" id="CHEBI:15377"/>
        <dbReference type="ChEBI" id="CHEBI:43474"/>
        <dbReference type="ChEBI" id="CHEBI:57627"/>
        <dbReference type="ChEBI" id="CHEBI:203600"/>
    </reaction>
    <physiologicalReaction direction="left-to-right" evidence="23">
        <dbReference type="Rhea" id="RHEA:77148"/>
    </physiologicalReaction>
</comment>
<evidence type="ECO:0000256" key="6">
    <source>
        <dbReference type="ARBA" id="ARBA00022475"/>
    </source>
</evidence>
<dbReference type="GeneTree" id="ENSGT00390000018409"/>
<proteinExistence type="inferred from homology"/>
<organism evidence="26 27">
    <name type="scientific">Pygocentrus nattereri</name>
    <name type="common">Red-bellied piranha</name>
    <dbReference type="NCBI Taxonomy" id="42514"/>
    <lineage>
        <taxon>Eukaryota</taxon>
        <taxon>Metazoa</taxon>
        <taxon>Chordata</taxon>
        <taxon>Craniata</taxon>
        <taxon>Vertebrata</taxon>
        <taxon>Euteleostomi</taxon>
        <taxon>Actinopterygii</taxon>
        <taxon>Neopterygii</taxon>
        <taxon>Teleostei</taxon>
        <taxon>Ostariophysi</taxon>
        <taxon>Characiformes</taxon>
        <taxon>Characoidei</taxon>
        <taxon>Pygocentrus</taxon>
    </lineage>
</organism>
<dbReference type="SUPFAM" id="SSF53254">
    <property type="entry name" value="Phosphoglycerate mutase-like"/>
    <property type="match status" value="1"/>
</dbReference>
<comment type="subcellular location">
    <subcellularLocation>
        <location evidence="1">Cell membrane</location>
    </subcellularLocation>
</comment>
<evidence type="ECO:0000256" key="1">
    <source>
        <dbReference type="ARBA" id="ARBA00004236"/>
    </source>
</evidence>
<dbReference type="Proteomes" id="UP001501920">
    <property type="component" value="Chromosome 10"/>
</dbReference>
<keyword evidence="9" id="KW-0472">Membrane</keyword>
<feature type="disulfide bond" evidence="25">
    <location>
        <begin position="78"/>
        <end position="408"/>
    </location>
</feature>
<comment type="catalytic activity">
    <reaction evidence="21">
        <text>1D-myo-inositol 1,3,4,5,6-pentakisphosphate + H2O = 1D-myo-inositol 1,4,5,6-tetrakisphosphate + phosphate</text>
        <dbReference type="Rhea" id="RHEA:77143"/>
        <dbReference type="ChEBI" id="CHEBI:15377"/>
        <dbReference type="ChEBI" id="CHEBI:43474"/>
        <dbReference type="ChEBI" id="CHEBI:57627"/>
        <dbReference type="ChEBI" id="CHEBI:57733"/>
    </reaction>
    <physiologicalReaction direction="left-to-right" evidence="21">
        <dbReference type="Rhea" id="RHEA:77144"/>
    </physiologicalReaction>
</comment>
<sequence length="464" mass="52014">MVGKVLPAVFLSAAFHVSIVYLAVLSSYCATATPRDAGIPALARYFNTKGRYEEANPYLLDDILAINSSAAKPPSPTCTPVHLTAIIRHGTRFPTAPNIRKLYKFHSLVKTEADGDFSFLPQLKAWKMWYKEEMDGRLVAKGRADHRHLAQRLVKTFPSLLTKENLLGLRVKFTTSSKHRCVNSTLAFQQGLKEHFSIEGEHLNFTLNDALMRFFDTCARLVETVEKNKKAVEEVTRFNRGPEMKRVQEKLADRLQIPYANVTMDGVEAAFYLCAYEFTILGVNSPWCQLFDEADAQVVEYSGDLKQYWKKGFGHDINSKSSCVLFHDLFNRLSAVASQVRSDQPVSEVVTVQIGHAETLLPLLTLLGLFKDNTSLTSINFPSQLGRAFRCGQIMPYTANLLVALYDCPDGVRLQVRVNEKPVTLPGLAGPSPLYEDVKKQYHQLLTGCDQDTVCQLNNLQGQN</sequence>
<dbReference type="GO" id="GO:0003993">
    <property type="term" value="F:acid phosphatase activity"/>
    <property type="evidence" value="ECO:0007669"/>
    <property type="project" value="TreeGrafter"/>
</dbReference>
<comment type="catalytic activity">
    <reaction evidence="19">
        <text>1D-myo-inositol 1,2,6-trisphosphate + H2O = 1D-myo-inositol 1,2-bisphosphate + phosphate</text>
        <dbReference type="Rhea" id="RHEA:77131"/>
        <dbReference type="ChEBI" id="CHEBI:15377"/>
        <dbReference type="ChEBI" id="CHEBI:43474"/>
        <dbReference type="ChEBI" id="CHEBI:195537"/>
        <dbReference type="ChEBI" id="CHEBI:195539"/>
        <dbReference type="EC" id="3.1.3.62"/>
    </reaction>
    <physiologicalReaction direction="left-to-right" evidence="19">
        <dbReference type="Rhea" id="RHEA:77132"/>
    </physiologicalReaction>
</comment>
<evidence type="ECO:0000256" key="14">
    <source>
        <dbReference type="ARBA" id="ARBA00043674"/>
    </source>
</evidence>
<dbReference type="InterPro" id="IPR016274">
    <property type="entry name" value="Histidine_acid_Pase_euk"/>
</dbReference>
<dbReference type="GO" id="GO:0034417">
    <property type="term" value="F:bisphosphoglycerate 3-phosphatase activity"/>
    <property type="evidence" value="ECO:0007669"/>
    <property type="project" value="UniProtKB-EC"/>
</dbReference>